<feature type="transmembrane region" description="Helical" evidence="1">
    <location>
        <begin position="42"/>
        <end position="64"/>
    </location>
</feature>
<organism evidence="2 3">
    <name type="scientific">Coptotermes formosanus</name>
    <name type="common">Formosan subterranean termite</name>
    <dbReference type="NCBI Taxonomy" id="36987"/>
    <lineage>
        <taxon>Eukaryota</taxon>
        <taxon>Metazoa</taxon>
        <taxon>Ecdysozoa</taxon>
        <taxon>Arthropoda</taxon>
        <taxon>Hexapoda</taxon>
        <taxon>Insecta</taxon>
        <taxon>Pterygota</taxon>
        <taxon>Neoptera</taxon>
        <taxon>Polyneoptera</taxon>
        <taxon>Dictyoptera</taxon>
        <taxon>Blattodea</taxon>
        <taxon>Blattoidea</taxon>
        <taxon>Termitoidae</taxon>
        <taxon>Rhinotermitidae</taxon>
        <taxon>Coptotermes</taxon>
    </lineage>
</organism>
<keyword evidence="3" id="KW-1185">Reference proteome</keyword>
<reference evidence="3" key="1">
    <citation type="submission" date="2020-01" db="EMBL/GenBank/DDBJ databases">
        <title>Draft genome sequence of the Termite Coptotermes fromosanus.</title>
        <authorList>
            <person name="Itakura S."/>
            <person name="Yosikawa Y."/>
            <person name="Umezawa K."/>
        </authorList>
    </citation>
    <scope>NUCLEOTIDE SEQUENCE [LARGE SCALE GENOMIC DNA]</scope>
</reference>
<proteinExistence type="predicted"/>
<accession>A0A6L2PNE8</accession>
<keyword evidence="1" id="KW-1133">Transmembrane helix</keyword>
<dbReference type="PANTHER" id="PTHR28635">
    <property type="entry name" value="TRANSMEMBRANE INNER EAR EXPRESSED PROTEIN"/>
    <property type="match status" value="1"/>
</dbReference>
<protein>
    <recommendedName>
        <fullName evidence="4">Transmembrane inner ear expressed protein</fullName>
    </recommendedName>
</protein>
<dbReference type="EMBL" id="BLKM01011376">
    <property type="protein sequence ID" value="GFG33040.1"/>
    <property type="molecule type" value="Genomic_DNA"/>
</dbReference>
<comment type="caution">
    <text evidence="2">The sequence shown here is derived from an EMBL/GenBank/DDBJ whole genome shotgun (WGS) entry which is preliminary data.</text>
</comment>
<evidence type="ECO:0000313" key="3">
    <source>
        <dbReference type="Proteomes" id="UP000502823"/>
    </source>
</evidence>
<evidence type="ECO:0000313" key="2">
    <source>
        <dbReference type="EMBL" id="GFG33040.1"/>
    </source>
</evidence>
<name>A0A6L2PNE8_COPFO</name>
<dbReference type="Pfam" id="PF16038">
    <property type="entry name" value="TMIE"/>
    <property type="match status" value="1"/>
</dbReference>
<dbReference type="OrthoDB" id="6154284at2759"/>
<keyword evidence="1" id="KW-0472">Membrane</keyword>
<evidence type="ECO:0008006" key="4">
    <source>
        <dbReference type="Google" id="ProtNLM"/>
    </source>
</evidence>
<sequence>MKQKLTFLAIVVAPDCLVTSTLQSTTENDEWLESHVAAGFRVWQIMFLCFACLLTIVIFLCCCFRFRIPRTKQEIEADYVRKKLTKKFQKHLRVIQDSEMDDMDLKRGTVQCSSDFGSRACVISTVGLEAHILEIQNHPLDRVRAEIKSDTDSLVHSDATLSSGCCNCPSPVSPPSEILQAPHHGGHGSLQVPKKVTAYHKTSDVITDVSLEELPMQGGLGSKFSSVVETSLTKLRPKKPAV</sequence>
<dbReference type="Proteomes" id="UP000502823">
    <property type="component" value="Unassembled WGS sequence"/>
</dbReference>
<dbReference type="InterPro" id="IPR032006">
    <property type="entry name" value="TMIE"/>
</dbReference>
<dbReference type="PANTHER" id="PTHR28635:SF1">
    <property type="entry name" value="TRANSMEMBRANE INNER EAR EXPRESSED PROTEIN"/>
    <property type="match status" value="1"/>
</dbReference>
<keyword evidence="1" id="KW-0812">Transmembrane</keyword>
<dbReference type="AlphaFoldDB" id="A0A6L2PNE8"/>
<evidence type="ECO:0000256" key="1">
    <source>
        <dbReference type="SAM" id="Phobius"/>
    </source>
</evidence>
<gene>
    <name evidence="2" type="ORF">Cfor_00050</name>
</gene>
<dbReference type="InParanoid" id="A0A6L2PNE8"/>